<feature type="domain" description="HMG box" evidence="2">
    <location>
        <begin position="65"/>
        <end position="123"/>
    </location>
</feature>
<evidence type="ECO:0000313" key="3">
    <source>
        <dbReference type="EMBL" id="RIA86251.1"/>
    </source>
</evidence>
<feature type="region of interest" description="Disordered" evidence="1">
    <location>
        <begin position="1"/>
        <end position="43"/>
    </location>
</feature>
<reference evidence="3 4" key="1">
    <citation type="submission" date="2018-06" db="EMBL/GenBank/DDBJ databases">
        <title>Comparative genomics reveals the genomic features of Rhizophagus irregularis, R. cerebriforme, R. diaphanum and Gigaspora rosea, and their symbiotic lifestyle signature.</title>
        <authorList>
            <person name="Morin E."/>
            <person name="San Clemente H."/>
            <person name="Chen E.C.H."/>
            <person name="De La Providencia I."/>
            <person name="Hainaut M."/>
            <person name="Kuo A."/>
            <person name="Kohler A."/>
            <person name="Murat C."/>
            <person name="Tang N."/>
            <person name="Roy S."/>
            <person name="Loubradou J."/>
            <person name="Henrissat B."/>
            <person name="Grigoriev I.V."/>
            <person name="Corradi N."/>
            <person name="Roux C."/>
            <person name="Martin F.M."/>
        </authorList>
    </citation>
    <scope>NUCLEOTIDE SEQUENCE [LARGE SCALE GENOMIC DNA]</scope>
    <source>
        <strain evidence="3 4">DAOM 227022</strain>
    </source>
</reference>
<protein>
    <recommendedName>
        <fullName evidence="2">HMG box domain-containing protein</fullName>
    </recommendedName>
</protein>
<dbReference type="Proteomes" id="UP000265703">
    <property type="component" value="Unassembled WGS sequence"/>
</dbReference>
<dbReference type="Pfam" id="PF00505">
    <property type="entry name" value="HMG_box"/>
    <property type="match status" value="1"/>
</dbReference>
<dbReference type="InterPro" id="IPR009071">
    <property type="entry name" value="HMG_box_dom"/>
</dbReference>
<dbReference type="InterPro" id="IPR036910">
    <property type="entry name" value="HMG_box_dom_sf"/>
</dbReference>
<evidence type="ECO:0000256" key="1">
    <source>
        <dbReference type="SAM" id="MobiDB-lite"/>
    </source>
</evidence>
<dbReference type="EMBL" id="QKYT01000374">
    <property type="protein sequence ID" value="RIA86251.1"/>
    <property type="molecule type" value="Genomic_DNA"/>
</dbReference>
<proteinExistence type="predicted"/>
<dbReference type="OrthoDB" id="2325316at2759"/>
<accession>A0A397STP1</accession>
<dbReference type="SUPFAM" id="SSF47095">
    <property type="entry name" value="HMG-box"/>
    <property type="match status" value="1"/>
</dbReference>
<feature type="compositionally biased region" description="Pro residues" evidence="1">
    <location>
        <begin position="33"/>
        <end position="43"/>
    </location>
</feature>
<gene>
    <name evidence="3" type="ORF">C1645_779994</name>
</gene>
<keyword evidence="4" id="KW-1185">Reference proteome</keyword>
<dbReference type="Gene3D" id="1.10.30.10">
    <property type="entry name" value="High mobility group box domain"/>
    <property type="match status" value="1"/>
</dbReference>
<dbReference type="AlphaFoldDB" id="A0A397STP1"/>
<sequence>MTKKNFKRSSETKIPAMRQGQTKIKLNLRKSPPTSPPLPLPFPPTQRVEQIVAKLVAKPRLVRFPNAFIMYRNEYVQYLKSQGIHISMTELSPMISTSWKKESEFVKETYTRLSSDAEKMYIRDTGSSQQQINYKYLPNQKSSLSTTTTTSSSSSKFESEIIPKLNDPPHQSQLHTSNFTTGNDILNIYDRLLQYSNGFSRNYLKDSDEIPSSFSIGTSELAKYSLDNISLSQAARIDGSITQQDGGCFSTDNIFQWNNIPSPVVHNNLPPVSYGSSYSSNNTTLDDLQNIIEFSSLEAQMLESLSTSSVSSPPSESSLDEMLLFSPELDDGGFPDFTTSTYSECQSPLSPLQSSDLYLYSGQSFATPPNYHNKI</sequence>
<comment type="caution">
    <text evidence="3">The sequence shown here is derived from an EMBL/GenBank/DDBJ whole genome shotgun (WGS) entry which is preliminary data.</text>
</comment>
<evidence type="ECO:0000259" key="2">
    <source>
        <dbReference type="Pfam" id="PF00505"/>
    </source>
</evidence>
<evidence type="ECO:0000313" key="4">
    <source>
        <dbReference type="Proteomes" id="UP000265703"/>
    </source>
</evidence>
<organism evidence="3 4">
    <name type="scientific">Glomus cerebriforme</name>
    <dbReference type="NCBI Taxonomy" id="658196"/>
    <lineage>
        <taxon>Eukaryota</taxon>
        <taxon>Fungi</taxon>
        <taxon>Fungi incertae sedis</taxon>
        <taxon>Mucoromycota</taxon>
        <taxon>Glomeromycotina</taxon>
        <taxon>Glomeromycetes</taxon>
        <taxon>Glomerales</taxon>
        <taxon>Glomeraceae</taxon>
        <taxon>Glomus</taxon>
    </lineage>
</organism>
<name>A0A397STP1_9GLOM</name>